<dbReference type="AlphaFoldDB" id="A0A1N6J5D2"/>
<evidence type="ECO:0000256" key="5">
    <source>
        <dbReference type="ARBA" id="ARBA00023186"/>
    </source>
</evidence>
<dbReference type="GO" id="GO:0006457">
    <property type="term" value="P:protein folding"/>
    <property type="evidence" value="ECO:0007669"/>
    <property type="project" value="UniProtKB-UniRule"/>
</dbReference>
<dbReference type="HAMAP" id="MF_01183">
    <property type="entry name" value="Chaperone_SurA"/>
    <property type="match status" value="1"/>
</dbReference>
<dbReference type="Gene3D" id="3.10.50.40">
    <property type="match status" value="2"/>
</dbReference>
<dbReference type="GO" id="GO:0042277">
    <property type="term" value="F:peptide binding"/>
    <property type="evidence" value="ECO:0007669"/>
    <property type="project" value="InterPro"/>
</dbReference>
<keyword evidence="4 7" id="KW-0697">Rotamase</keyword>
<evidence type="ECO:0000256" key="1">
    <source>
        <dbReference type="ARBA" id="ARBA00022729"/>
    </source>
</evidence>
<dbReference type="InterPro" id="IPR046357">
    <property type="entry name" value="PPIase_dom_sf"/>
</dbReference>
<dbReference type="RefSeq" id="WP_028460704.1">
    <property type="nucleotide sequence ID" value="NZ_FSRO01000001.1"/>
</dbReference>
<dbReference type="STRING" id="44575.SAMN05216419_1003103"/>
<dbReference type="SUPFAM" id="SSF109998">
    <property type="entry name" value="Triger factor/SurA peptide-binding domain-like"/>
    <property type="match status" value="1"/>
</dbReference>
<proteinExistence type="inferred from homology"/>
<feature type="domain" description="PpiC" evidence="8">
    <location>
        <begin position="181"/>
        <end position="282"/>
    </location>
</feature>
<keyword evidence="2 7" id="KW-0677">Repeat</keyword>
<dbReference type="GO" id="GO:0030288">
    <property type="term" value="C:outer membrane-bounded periplasmic space"/>
    <property type="evidence" value="ECO:0007669"/>
    <property type="project" value="InterPro"/>
</dbReference>
<evidence type="ECO:0000256" key="7">
    <source>
        <dbReference type="HAMAP-Rule" id="MF_01183"/>
    </source>
</evidence>
<dbReference type="Pfam" id="PF00639">
    <property type="entry name" value="Rotamase"/>
    <property type="match status" value="2"/>
</dbReference>
<dbReference type="EC" id="5.2.1.8" evidence="7"/>
<dbReference type="PANTHER" id="PTHR47637">
    <property type="entry name" value="CHAPERONE SURA"/>
    <property type="match status" value="1"/>
</dbReference>
<dbReference type="GO" id="GO:0051082">
    <property type="term" value="F:unfolded protein binding"/>
    <property type="evidence" value="ECO:0007669"/>
    <property type="project" value="UniProtKB-UniRule"/>
</dbReference>
<evidence type="ECO:0000256" key="3">
    <source>
        <dbReference type="ARBA" id="ARBA00022764"/>
    </source>
</evidence>
<comment type="function">
    <text evidence="7">Chaperone involved in the correct folding and assembly of outer membrane proteins. Recognizes specific patterns of aromatic residues and the orientation of their side chains, which are found more frequently in integral outer membrane proteins. May act in both early periplasmic and late outer membrane-associated steps of protein maturation.</text>
</comment>
<evidence type="ECO:0000259" key="8">
    <source>
        <dbReference type="PROSITE" id="PS50198"/>
    </source>
</evidence>
<gene>
    <name evidence="7" type="primary">surA</name>
    <name evidence="9" type="ORF">SAMN02743940_2314</name>
</gene>
<dbReference type="Gene3D" id="1.10.4030.10">
    <property type="entry name" value="Porin chaperone SurA, peptide-binding domain"/>
    <property type="match status" value="1"/>
</dbReference>
<name>A0A1N6J5D2_9PROT</name>
<dbReference type="EMBL" id="FSRO01000001">
    <property type="protein sequence ID" value="SIO39326.1"/>
    <property type="molecule type" value="Genomic_DNA"/>
</dbReference>
<dbReference type="SUPFAM" id="SSF54534">
    <property type="entry name" value="FKBP-like"/>
    <property type="match status" value="2"/>
</dbReference>
<dbReference type="PANTHER" id="PTHR47637:SF1">
    <property type="entry name" value="CHAPERONE SURA"/>
    <property type="match status" value="1"/>
</dbReference>
<feature type="signal peptide" evidence="7">
    <location>
        <begin position="1"/>
        <end position="23"/>
    </location>
</feature>
<keyword evidence="6 7" id="KW-0413">Isomerase</keyword>
<comment type="domain">
    <text evidence="7">The PPIase activity resides only in the second parvulin domain. The N-terminal region and the C-terminal tail are necessary and sufficient for the chaperone activity of SurA. The PPIase activity is dispensable for SurA to function as a chaperone. The N-terminal region and the C-terminal tail are also required for porin recognition.</text>
</comment>
<dbReference type="eggNOG" id="COG0760">
    <property type="taxonomic scope" value="Bacteria"/>
</dbReference>
<sequence length="439" mass="50114" precursor="true">MHMKLFFYIFALMTMSVMTTVVAQDADAIRGVVAIDRIVAVVNEEVITQRELDDAIEAGINQLLQQGVQPPDRAVLADQILESVVVKRIQLQRAKEVGLSINESELDETIHRIAEENKLSVQEFYDVLERDKIDFSRFRQEVRDEMIMVRLKEREINKQVNITEREVDNFIRTQETSAIDNDEYRIAHILIRIPERMDPAQIEKRRERAEMALERLKEGAEFAQVTAEFSDAADAMQGGILDWRPIAQMGPKFAELLAPLQPDELTPIIQSPAGFHIFKLLERRAQEVPVVIIDQTHARHILIKVSELTAKSDAMEQIIQLKKRIDNGASFSEIAKLHSEDASASSGGDLGWISPGDTVPAFEQAMNALLPGQISEPVESPFGWHLIQVIERRTQDVSTERQRQTAHQAIRARKADVVIQDWLQQLRDQAYVEYRMEDH</sequence>
<protein>
    <recommendedName>
        <fullName evidence="7">Chaperone SurA</fullName>
    </recommendedName>
    <alternativeName>
        <fullName evidence="7">Peptidyl-prolyl cis-trans isomerase SurA</fullName>
        <shortName evidence="7">PPIase SurA</shortName>
        <ecNumber evidence="7">5.2.1.8</ecNumber>
    </alternativeName>
    <alternativeName>
        <fullName evidence="7">Rotamase SurA</fullName>
    </alternativeName>
</protein>
<organism evidence="9 10">
    <name type="scientific">Nitrosomonas cryotolerans ATCC 49181</name>
    <dbReference type="NCBI Taxonomy" id="1131553"/>
    <lineage>
        <taxon>Bacteria</taxon>
        <taxon>Pseudomonadati</taxon>
        <taxon>Pseudomonadota</taxon>
        <taxon>Betaproteobacteria</taxon>
        <taxon>Nitrosomonadales</taxon>
        <taxon>Nitrosomonadaceae</taxon>
        <taxon>Nitrosomonas</taxon>
    </lineage>
</organism>
<keyword evidence="1 7" id="KW-0732">Signal</keyword>
<dbReference type="InterPro" id="IPR023034">
    <property type="entry name" value="PPIase_SurA"/>
</dbReference>
<evidence type="ECO:0000313" key="10">
    <source>
        <dbReference type="Proteomes" id="UP000185062"/>
    </source>
</evidence>
<evidence type="ECO:0000313" key="9">
    <source>
        <dbReference type="EMBL" id="SIO39326.1"/>
    </source>
</evidence>
<dbReference type="Proteomes" id="UP000185062">
    <property type="component" value="Unassembled WGS sequence"/>
</dbReference>
<keyword evidence="5 7" id="KW-0143">Chaperone</keyword>
<dbReference type="Pfam" id="PF09312">
    <property type="entry name" value="SurA_N"/>
    <property type="match status" value="1"/>
</dbReference>
<comment type="catalytic activity">
    <reaction evidence="7">
        <text>[protein]-peptidylproline (omega=180) = [protein]-peptidylproline (omega=0)</text>
        <dbReference type="Rhea" id="RHEA:16237"/>
        <dbReference type="Rhea" id="RHEA-COMP:10747"/>
        <dbReference type="Rhea" id="RHEA-COMP:10748"/>
        <dbReference type="ChEBI" id="CHEBI:83833"/>
        <dbReference type="ChEBI" id="CHEBI:83834"/>
        <dbReference type="EC" id="5.2.1.8"/>
    </reaction>
</comment>
<evidence type="ECO:0000256" key="4">
    <source>
        <dbReference type="ARBA" id="ARBA00023110"/>
    </source>
</evidence>
<dbReference type="InterPro" id="IPR027304">
    <property type="entry name" value="Trigger_fact/SurA_dom_sf"/>
</dbReference>
<evidence type="ECO:0000256" key="6">
    <source>
        <dbReference type="ARBA" id="ARBA00023235"/>
    </source>
</evidence>
<dbReference type="PROSITE" id="PS50198">
    <property type="entry name" value="PPIC_PPIASE_2"/>
    <property type="match status" value="2"/>
</dbReference>
<comment type="subcellular location">
    <subcellularLocation>
        <location evidence="7">Periplasm</location>
    </subcellularLocation>
    <text evidence="7">Is capable of associating with the outer membrane.</text>
</comment>
<accession>A0A1N6J5D2</accession>
<dbReference type="GO" id="GO:0050821">
    <property type="term" value="P:protein stabilization"/>
    <property type="evidence" value="ECO:0007669"/>
    <property type="project" value="InterPro"/>
</dbReference>
<evidence type="ECO:0000256" key="2">
    <source>
        <dbReference type="ARBA" id="ARBA00022737"/>
    </source>
</evidence>
<dbReference type="GO" id="GO:0003755">
    <property type="term" value="F:peptidyl-prolyl cis-trans isomerase activity"/>
    <property type="evidence" value="ECO:0007669"/>
    <property type="project" value="UniProtKB-UniRule"/>
</dbReference>
<keyword evidence="10" id="KW-1185">Reference proteome</keyword>
<keyword evidence="3 7" id="KW-0574">Periplasm</keyword>
<feature type="domain" description="PpiC" evidence="8">
    <location>
        <begin position="293"/>
        <end position="391"/>
    </location>
</feature>
<feature type="chain" id="PRO_5009990364" description="Chaperone SurA" evidence="7">
    <location>
        <begin position="24"/>
        <end position="439"/>
    </location>
</feature>
<dbReference type="GO" id="GO:0043165">
    <property type="term" value="P:Gram-negative-bacterium-type cell outer membrane assembly"/>
    <property type="evidence" value="ECO:0007669"/>
    <property type="project" value="InterPro"/>
</dbReference>
<dbReference type="InterPro" id="IPR000297">
    <property type="entry name" value="PPIase_PpiC"/>
</dbReference>
<dbReference type="InterPro" id="IPR015391">
    <property type="entry name" value="SurA_N"/>
</dbReference>
<reference evidence="9 10" key="1">
    <citation type="submission" date="2016-12" db="EMBL/GenBank/DDBJ databases">
        <authorList>
            <person name="Song W.-J."/>
            <person name="Kurnit D.M."/>
        </authorList>
    </citation>
    <scope>NUCLEOTIDE SEQUENCE [LARGE SCALE GENOMIC DNA]</scope>
    <source>
        <strain evidence="9 10">ATCC 49181</strain>
    </source>
</reference>
<dbReference type="InterPro" id="IPR050280">
    <property type="entry name" value="OMP_Chaperone_SurA"/>
</dbReference>